<comment type="caution">
    <text evidence="1">The sequence shown here is derived from an EMBL/GenBank/DDBJ whole genome shotgun (WGS) entry which is preliminary data.</text>
</comment>
<accession>A0A7J7NVJ4</accession>
<proteinExistence type="predicted"/>
<reference evidence="1 2" key="1">
    <citation type="journal article" date="2020" name="IScience">
        <title>Genome Sequencing of the Endangered Kingdonia uniflora (Circaeasteraceae, Ranunculales) Reveals Potential Mechanisms of Evolutionary Specialization.</title>
        <authorList>
            <person name="Sun Y."/>
            <person name="Deng T."/>
            <person name="Zhang A."/>
            <person name="Moore M.J."/>
            <person name="Landis J.B."/>
            <person name="Lin N."/>
            <person name="Zhang H."/>
            <person name="Zhang X."/>
            <person name="Huang J."/>
            <person name="Zhang X."/>
            <person name="Sun H."/>
            <person name="Wang H."/>
        </authorList>
    </citation>
    <scope>NUCLEOTIDE SEQUENCE [LARGE SCALE GENOMIC DNA]</scope>
    <source>
        <strain evidence="1">TB1705</strain>
        <tissue evidence="1">Leaf</tissue>
    </source>
</reference>
<dbReference type="Proteomes" id="UP000541444">
    <property type="component" value="Unassembled WGS sequence"/>
</dbReference>
<feature type="non-terminal residue" evidence="1">
    <location>
        <position position="1"/>
    </location>
</feature>
<dbReference type="EMBL" id="JACGCM010000542">
    <property type="protein sequence ID" value="KAF6171070.1"/>
    <property type="molecule type" value="Genomic_DNA"/>
</dbReference>
<sequence length="84" mass="9306">KLHLSLESISSSLPTPSLSPEFCEINLLLSSLHFPQIFLRLVRKDMGFPSHNLIIGNPNLVGAKNLVFAAFLSLDALKIKSYEI</sequence>
<dbReference type="AlphaFoldDB" id="A0A7J7NVJ4"/>
<evidence type="ECO:0000313" key="1">
    <source>
        <dbReference type="EMBL" id="KAF6171070.1"/>
    </source>
</evidence>
<evidence type="ECO:0000313" key="2">
    <source>
        <dbReference type="Proteomes" id="UP000541444"/>
    </source>
</evidence>
<organism evidence="1 2">
    <name type="scientific">Kingdonia uniflora</name>
    <dbReference type="NCBI Taxonomy" id="39325"/>
    <lineage>
        <taxon>Eukaryota</taxon>
        <taxon>Viridiplantae</taxon>
        <taxon>Streptophyta</taxon>
        <taxon>Embryophyta</taxon>
        <taxon>Tracheophyta</taxon>
        <taxon>Spermatophyta</taxon>
        <taxon>Magnoliopsida</taxon>
        <taxon>Ranunculales</taxon>
        <taxon>Circaeasteraceae</taxon>
        <taxon>Kingdonia</taxon>
    </lineage>
</organism>
<keyword evidence="2" id="KW-1185">Reference proteome</keyword>
<gene>
    <name evidence="1" type="ORF">GIB67_023238</name>
</gene>
<protein>
    <submittedName>
        <fullName evidence="1">Uncharacterized protein</fullName>
    </submittedName>
</protein>
<name>A0A7J7NVJ4_9MAGN</name>